<evidence type="ECO:0000313" key="1">
    <source>
        <dbReference type="EMBL" id="CAI3990248.1"/>
    </source>
</evidence>
<dbReference type="AlphaFoldDB" id="A0A9P1CGH5"/>
<accession>A0A9P1CGH5</accession>
<name>A0A9P1CGH5_9DINO</name>
<organism evidence="1">
    <name type="scientific">Cladocopium goreaui</name>
    <dbReference type="NCBI Taxonomy" id="2562237"/>
    <lineage>
        <taxon>Eukaryota</taxon>
        <taxon>Sar</taxon>
        <taxon>Alveolata</taxon>
        <taxon>Dinophyceae</taxon>
        <taxon>Suessiales</taxon>
        <taxon>Symbiodiniaceae</taxon>
        <taxon>Cladocopium</taxon>
    </lineage>
</organism>
<evidence type="ECO:0000313" key="2">
    <source>
        <dbReference type="EMBL" id="CAL4777560.1"/>
    </source>
</evidence>
<keyword evidence="3" id="KW-1185">Reference proteome</keyword>
<dbReference type="EMBL" id="CAMXCT020001450">
    <property type="protein sequence ID" value="CAL1143623.1"/>
    <property type="molecule type" value="Genomic_DNA"/>
</dbReference>
<reference evidence="2 3" key="2">
    <citation type="submission" date="2024-05" db="EMBL/GenBank/DDBJ databases">
        <authorList>
            <person name="Chen Y."/>
            <person name="Shah S."/>
            <person name="Dougan E. K."/>
            <person name="Thang M."/>
            <person name="Chan C."/>
        </authorList>
    </citation>
    <scope>NUCLEOTIDE SEQUENCE [LARGE SCALE GENOMIC DNA]</scope>
</reference>
<comment type="caution">
    <text evidence="1">The sequence shown here is derived from an EMBL/GenBank/DDBJ whole genome shotgun (WGS) entry which is preliminary data.</text>
</comment>
<gene>
    <name evidence="1" type="ORF">C1SCF055_LOCUS17249</name>
</gene>
<dbReference type="EMBL" id="CAMXCT010001450">
    <property type="protein sequence ID" value="CAI3990248.1"/>
    <property type="molecule type" value="Genomic_DNA"/>
</dbReference>
<sequence length="110" mass="11833">MDARNQVQAAVQKVLDKIDVLQHGPPEDLAKNVQSYLHQLSEVDRKAPLLGKSAKGARASGAIHGRGPCGHAMRDVMDVMDVMPGWIAADLVLGAKFAERDVLRIHEGGS</sequence>
<dbReference type="Proteomes" id="UP001152797">
    <property type="component" value="Unassembled WGS sequence"/>
</dbReference>
<evidence type="ECO:0000313" key="3">
    <source>
        <dbReference type="Proteomes" id="UP001152797"/>
    </source>
</evidence>
<protein>
    <submittedName>
        <fullName evidence="1">Uncharacterized protein</fullName>
    </submittedName>
</protein>
<proteinExistence type="predicted"/>
<dbReference type="EMBL" id="CAMXCT030001450">
    <property type="protein sequence ID" value="CAL4777560.1"/>
    <property type="molecule type" value="Genomic_DNA"/>
</dbReference>
<reference evidence="1" key="1">
    <citation type="submission" date="2022-10" db="EMBL/GenBank/DDBJ databases">
        <authorList>
            <person name="Chen Y."/>
            <person name="Dougan E. K."/>
            <person name="Chan C."/>
            <person name="Rhodes N."/>
            <person name="Thang M."/>
        </authorList>
    </citation>
    <scope>NUCLEOTIDE SEQUENCE</scope>
</reference>